<proteinExistence type="predicted"/>
<sequence>MSGQQPPSEHFLSLCVENLESGMDENFMRSCFFEHIKRGKLVYLRSINNQTTGDYGLLEFKTHAIADYVLRSYNGRVISRTSYQYQLNWATDESSIFVGSLGNTVTCYILRDNFLKDYTSVKGANVVIDKVTGQTKHYGFVRFGDQEEQKHAMSHMNHTSCANGRMVIQPAKSKKGKKERSI</sequence>
<organism evidence="4 5">
    <name type="scientific">Oldenlandia corymbosa var. corymbosa</name>
    <dbReference type="NCBI Taxonomy" id="529605"/>
    <lineage>
        <taxon>Eukaryota</taxon>
        <taxon>Viridiplantae</taxon>
        <taxon>Streptophyta</taxon>
        <taxon>Embryophyta</taxon>
        <taxon>Tracheophyta</taxon>
        <taxon>Spermatophyta</taxon>
        <taxon>Magnoliopsida</taxon>
        <taxon>eudicotyledons</taxon>
        <taxon>Gunneridae</taxon>
        <taxon>Pentapetalae</taxon>
        <taxon>asterids</taxon>
        <taxon>lamiids</taxon>
        <taxon>Gentianales</taxon>
        <taxon>Rubiaceae</taxon>
        <taxon>Rubioideae</taxon>
        <taxon>Spermacoceae</taxon>
        <taxon>Hedyotis-Oldenlandia complex</taxon>
        <taxon>Oldenlandia</taxon>
    </lineage>
</organism>
<feature type="domain" description="RRM" evidence="3">
    <location>
        <begin position="13"/>
        <end position="82"/>
    </location>
</feature>
<dbReference type="Proteomes" id="UP001161247">
    <property type="component" value="Chromosome 2"/>
</dbReference>
<dbReference type="GO" id="GO:0003729">
    <property type="term" value="F:mRNA binding"/>
    <property type="evidence" value="ECO:0007669"/>
    <property type="project" value="InterPro"/>
</dbReference>
<gene>
    <name evidence="4" type="ORF">OLC1_LOCUS5787</name>
</gene>
<name>A0AAV1CJ42_OLDCO</name>
<keyword evidence="2" id="KW-0694">RNA-binding</keyword>
<dbReference type="GO" id="GO:0005829">
    <property type="term" value="C:cytosol"/>
    <property type="evidence" value="ECO:0007669"/>
    <property type="project" value="TreeGrafter"/>
</dbReference>
<evidence type="ECO:0000313" key="4">
    <source>
        <dbReference type="EMBL" id="CAI9094674.1"/>
    </source>
</evidence>
<evidence type="ECO:0000256" key="1">
    <source>
        <dbReference type="ARBA" id="ARBA00022664"/>
    </source>
</evidence>
<evidence type="ECO:0000313" key="5">
    <source>
        <dbReference type="Proteomes" id="UP001161247"/>
    </source>
</evidence>
<dbReference type="Pfam" id="PF00076">
    <property type="entry name" value="RRM_1"/>
    <property type="match status" value="1"/>
</dbReference>
<dbReference type="SUPFAM" id="SSF54928">
    <property type="entry name" value="RNA-binding domain, RBD"/>
    <property type="match status" value="1"/>
</dbReference>
<evidence type="ECO:0000256" key="2">
    <source>
        <dbReference type="ARBA" id="ARBA00022884"/>
    </source>
</evidence>
<dbReference type="InterPro" id="IPR000504">
    <property type="entry name" value="RRM_dom"/>
</dbReference>
<dbReference type="SMART" id="SM00360">
    <property type="entry name" value="RRM"/>
    <property type="match status" value="2"/>
</dbReference>
<dbReference type="PANTHER" id="PTHR47640">
    <property type="entry name" value="TRNA SELENOCYSTEINE 1-ASSOCIATED PROTEIN 1-RELATED-RELATED"/>
    <property type="match status" value="1"/>
</dbReference>
<feature type="domain" description="RRM" evidence="3">
    <location>
        <begin position="95"/>
        <end position="169"/>
    </location>
</feature>
<dbReference type="InterPro" id="IPR012677">
    <property type="entry name" value="Nucleotide-bd_a/b_plait_sf"/>
</dbReference>
<dbReference type="Gene3D" id="3.30.70.330">
    <property type="match status" value="2"/>
</dbReference>
<evidence type="ECO:0000259" key="3">
    <source>
        <dbReference type="SMART" id="SM00360"/>
    </source>
</evidence>
<dbReference type="InterPro" id="IPR035979">
    <property type="entry name" value="RBD_domain_sf"/>
</dbReference>
<dbReference type="AlphaFoldDB" id="A0AAV1CJ42"/>
<dbReference type="EMBL" id="OX459119">
    <property type="protein sequence ID" value="CAI9094674.1"/>
    <property type="molecule type" value="Genomic_DNA"/>
</dbReference>
<keyword evidence="5" id="KW-1185">Reference proteome</keyword>
<accession>A0AAV1CJ42</accession>
<reference evidence="4" key="1">
    <citation type="submission" date="2023-03" db="EMBL/GenBank/DDBJ databases">
        <authorList>
            <person name="Julca I."/>
        </authorList>
    </citation>
    <scope>NUCLEOTIDE SEQUENCE</scope>
</reference>
<keyword evidence="1" id="KW-0507">mRNA processing</keyword>
<dbReference type="PANTHER" id="PTHR47640:SF48">
    <property type="entry name" value="POLYADENYLATE-BINDING PROTEIN RBP45B"/>
    <property type="match status" value="1"/>
</dbReference>
<dbReference type="GO" id="GO:0006397">
    <property type="term" value="P:mRNA processing"/>
    <property type="evidence" value="ECO:0007669"/>
    <property type="project" value="UniProtKB-KW"/>
</dbReference>
<protein>
    <submittedName>
        <fullName evidence="4">OLC1v1030452C1</fullName>
    </submittedName>
</protein>
<dbReference type="InterPro" id="IPR050825">
    <property type="entry name" value="RBM42_RBP45_47-like"/>
</dbReference>